<feature type="domain" description="Collagen binding" evidence="10">
    <location>
        <begin position="207"/>
        <end position="335"/>
    </location>
</feature>
<dbReference type="SUPFAM" id="SSF49401">
    <property type="entry name" value="Bacterial adhesins"/>
    <property type="match status" value="6"/>
</dbReference>
<dbReference type="InParanoid" id="A0A5R8QDD8"/>
<feature type="region of interest" description="Disordered" evidence="7">
    <location>
        <begin position="612"/>
        <end position="633"/>
    </location>
</feature>
<comment type="similarity">
    <text evidence="2">Belongs to the serine-aspartate repeat-containing protein (SDr) family.</text>
</comment>
<keyword evidence="5 9" id="KW-0732">Signal</keyword>
<dbReference type="GO" id="GO:0005518">
    <property type="term" value="F:collagen binding"/>
    <property type="evidence" value="ECO:0007669"/>
    <property type="project" value="InterPro"/>
</dbReference>
<keyword evidence="8" id="KW-1133">Transmembrane helix</keyword>
<feature type="chain" id="PRO_5024359623" description="LPXTG cell wall anchor domain-containing protein" evidence="9">
    <location>
        <begin position="29"/>
        <end position="1248"/>
    </location>
</feature>
<dbReference type="Gene3D" id="2.60.40.10">
    <property type="entry name" value="Immunoglobulins"/>
    <property type="match status" value="3"/>
</dbReference>
<evidence type="ECO:0000256" key="9">
    <source>
        <dbReference type="SAM" id="SignalP"/>
    </source>
</evidence>
<feature type="compositionally biased region" description="Basic and acidic residues" evidence="7">
    <location>
        <begin position="615"/>
        <end position="624"/>
    </location>
</feature>
<dbReference type="Proteomes" id="UP000306912">
    <property type="component" value="Unassembled WGS sequence"/>
</dbReference>
<evidence type="ECO:0000259" key="11">
    <source>
        <dbReference type="Pfam" id="PF17802"/>
    </source>
</evidence>
<evidence type="ECO:0000256" key="1">
    <source>
        <dbReference type="ARBA" id="ARBA00004168"/>
    </source>
</evidence>
<name>A0A5R8QDD8_9FIRM</name>
<feature type="domain" description="Collagen binding" evidence="10">
    <location>
        <begin position="348"/>
        <end position="455"/>
    </location>
</feature>
<feature type="region of interest" description="Disordered" evidence="7">
    <location>
        <begin position="32"/>
        <end position="62"/>
    </location>
</feature>
<evidence type="ECO:0000313" key="13">
    <source>
        <dbReference type="EMBL" id="TLG74300.1"/>
    </source>
</evidence>
<evidence type="ECO:0000256" key="2">
    <source>
        <dbReference type="ARBA" id="ARBA00007257"/>
    </source>
</evidence>
<feature type="domain" description="SpaA-like prealbumin fold" evidence="11">
    <location>
        <begin position="1025"/>
        <end position="1101"/>
    </location>
</feature>
<feature type="domain" description="SDR-like Ig" evidence="12">
    <location>
        <begin position="98"/>
        <end position="181"/>
    </location>
</feature>
<dbReference type="RefSeq" id="WP_138190852.1">
    <property type="nucleotide sequence ID" value="NZ_VBWP01000004.1"/>
</dbReference>
<accession>A0A5R8QDD8</accession>
<comment type="caution">
    <text evidence="13">The sequence shown here is derived from an EMBL/GenBank/DDBJ whole genome shotgun (WGS) entry which is preliminary data.</text>
</comment>
<dbReference type="GO" id="GO:0007155">
    <property type="term" value="P:cell adhesion"/>
    <property type="evidence" value="ECO:0007669"/>
    <property type="project" value="InterPro"/>
</dbReference>
<evidence type="ECO:0000313" key="14">
    <source>
        <dbReference type="Proteomes" id="UP000306912"/>
    </source>
</evidence>
<keyword evidence="14" id="KW-1185">Reference proteome</keyword>
<proteinExistence type="inferred from homology"/>
<dbReference type="OrthoDB" id="2056845at2"/>
<evidence type="ECO:0000256" key="5">
    <source>
        <dbReference type="ARBA" id="ARBA00022729"/>
    </source>
</evidence>
<organism evidence="13 14">
    <name type="scientific">Culicoidibacter larvae</name>
    <dbReference type="NCBI Taxonomy" id="2579976"/>
    <lineage>
        <taxon>Bacteria</taxon>
        <taxon>Bacillati</taxon>
        <taxon>Bacillota</taxon>
        <taxon>Culicoidibacteria</taxon>
        <taxon>Culicoidibacterales</taxon>
        <taxon>Culicoidibacteraceae</taxon>
        <taxon>Culicoidibacter</taxon>
    </lineage>
</organism>
<feature type="signal peptide" evidence="9">
    <location>
        <begin position="1"/>
        <end position="28"/>
    </location>
</feature>
<keyword evidence="6" id="KW-0572">Peptidoglycan-anchor</keyword>
<dbReference type="AlphaFoldDB" id="A0A5R8QDD8"/>
<keyword evidence="4" id="KW-0964">Secreted</keyword>
<dbReference type="Pfam" id="PF17961">
    <property type="entry name" value="Big_8"/>
    <property type="match status" value="1"/>
</dbReference>
<dbReference type="InterPro" id="IPR008966">
    <property type="entry name" value="Adhesion_dom_sf"/>
</dbReference>
<evidence type="ECO:0000259" key="10">
    <source>
        <dbReference type="Pfam" id="PF05737"/>
    </source>
</evidence>
<dbReference type="PANTHER" id="PTHR36108:SF13">
    <property type="entry name" value="COLOSSIN-B-RELATED"/>
    <property type="match status" value="1"/>
</dbReference>
<feature type="domain" description="SpaA-like prealbumin fold" evidence="11">
    <location>
        <begin position="927"/>
        <end position="993"/>
    </location>
</feature>
<evidence type="ECO:0000256" key="4">
    <source>
        <dbReference type="ARBA" id="ARBA00022525"/>
    </source>
</evidence>
<dbReference type="EMBL" id="VBWP01000004">
    <property type="protein sequence ID" value="TLG74300.1"/>
    <property type="molecule type" value="Genomic_DNA"/>
</dbReference>
<feature type="domain" description="SpaA-like prealbumin fold" evidence="11">
    <location>
        <begin position="1119"/>
        <end position="1192"/>
    </location>
</feature>
<keyword evidence="3" id="KW-0134">Cell wall</keyword>
<evidence type="ECO:0008006" key="15">
    <source>
        <dbReference type="Google" id="ProtNLM"/>
    </source>
</evidence>
<evidence type="ECO:0000259" key="12">
    <source>
        <dbReference type="Pfam" id="PF17961"/>
    </source>
</evidence>
<comment type="subcellular location">
    <subcellularLocation>
        <location evidence="1">Secreted</location>
        <location evidence="1">Cell wall</location>
        <topology evidence="1">Peptidoglycan-anchor</topology>
    </subcellularLocation>
</comment>
<feature type="transmembrane region" description="Helical" evidence="8">
    <location>
        <begin position="1223"/>
        <end position="1241"/>
    </location>
</feature>
<protein>
    <recommendedName>
        <fullName evidence="15">LPXTG cell wall anchor domain-containing protein</fullName>
    </recommendedName>
</protein>
<reference evidence="13 14" key="1">
    <citation type="submission" date="2019-05" db="EMBL/GenBank/DDBJ databases">
        <title>Culicoidintestinum kansasii gen. nov., sp. nov. from the gastrointestinal tract of the biting midge, Culicoides sonorensis.</title>
        <authorList>
            <person name="Neupane S."/>
            <person name="Ghosh A."/>
            <person name="Gunther S."/>
            <person name="Martin K."/>
            <person name="Zurek L."/>
        </authorList>
    </citation>
    <scope>NUCLEOTIDE SEQUENCE [LARGE SCALE GENOMIC DNA]</scope>
    <source>
        <strain evidence="13 14">CS-1</strain>
    </source>
</reference>
<dbReference type="InterPro" id="IPR041033">
    <property type="entry name" value="SpaA_PFL_dom_1"/>
</dbReference>
<dbReference type="Gene3D" id="2.60.40.1280">
    <property type="match status" value="1"/>
</dbReference>
<dbReference type="InterPro" id="IPR011252">
    <property type="entry name" value="Fibrogen-bd_dom1"/>
</dbReference>
<dbReference type="SUPFAM" id="SSF49478">
    <property type="entry name" value="Cna protein B-type domain"/>
    <property type="match status" value="3"/>
</dbReference>
<sequence length="1248" mass="136394">MYKKIFYTLTAAMLIFTAALQPVTTVFATSENQETSANNVNSTDNTEATNETTSGNKTVAQASIPESTNIINTITITDQDGNPFDEANPAGLSDPANIHFDWSIPNGLIIEAGDTYEFDLPAEFIMYAAVSGTLNDYGTFTVDESGHVTMTFNENAATSDGVHGTLDIHTTFNEEAINGSTNQQIEFPINDGISVDVNFKPKNGALIAKGGFFDQDYNGNTATWTINVNSGLDSIANATVTDEIPVGLLYNSGSLVVYQLNVNVDGSVSRGSIVDPSEYQFDENGNQLSIVFNENPLTHAYQIEYKTDVENPEALSGVVSFENNAHLTGDDINESTKSTITTSYGKPIDKTGIYDANTQTFNWEIRYNYNEQSIEQKNAWLLDTFPNSFDFNNDLQVYEVSIDANGNETISATPIDPSEYSLTPGTSGDNNQFTLQFNQAIDKAYIIKYSTTVNPNYIIDENGVLTNSVITGGGNNAHYDGHYNQHAVIKSLESINYTTSVATWNYTVNGDGYTMHDVTINDVFSNEALDYVNGSLQVRDAETNELLQQGTDYTFTLIDTPKGFQLHFDSLDKKINVHYQTHFDMSILEHVPDAVFGNTAIINWTGDDGNSYTSSDDKSFKPDQEFSDNGSKSGVYDPLTKEITWTIYTNTHLSPLNGASITDQLSIDQVLIEDSIEVFHYTVGPDGKPIRDQNLQPGDYTLVVTPATATAGAKIEIAINLNFAGVSSAIGVEFKTSLDNRTVADNYENQAVFKNNNLEYPISGEVSVPHGGELIEKAGVQAGKNIDWTVNINFSQSTISEAVIEDSPSNNQIILPDTFHIYGTNVDQNGNVTLNTNDELVAGVDYNLELGPVETDGTQTFKISFLKTINEPYVLKYSSYIDANDREAVTNKVNISGKNIVDINDDSQETIIIHDSTGEGTGTGHRGSLRINKTDGQSKVLAGAKFELYNEDGTILLRSGETDSLGVLNFEEIRSGDYILKEVEAPSGYWLDPILAQGIPVHLENTDELTENNITVSDLVNNPTTITLTKEDTQHNTIPGATYVLIDTISGATVAQATTDASGKIIFEAIPFGTYIIREVNAPNGWLVNTDDKIITLKPDTTNRENNLNVTVLEYKGSAYLYKVNSENKPLAGAKFALRYNGQVIQQELATNSDGYIHLTDLAPGTYQIYETSAPTGYVLDSTPIQFIIPNAANGEPQEVNIGTFVNHLPTPELPVTGNDQPAILVFIGLFSSVTGLIIYIKRSKRQL</sequence>
<dbReference type="Pfam" id="PF17802">
    <property type="entry name" value="SpaA"/>
    <property type="match status" value="3"/>
</dbReference>
<keyword evidence="8" id="KW-0812">Transmembrane</keyword>
<dbReference type="PANTHER" id="PTHR36108">
    <property type="entry name" value="COLOSSIN-B-RELATED"/>
    <property type="match status" value="1"/>
</dbReference>
<dbReference type="InterPro" id="IPR013783">
    <property type="entry name" value="Ig-like_fold"/>
</dbReference>
<evidence type="ECO:0000256" key="8">
    <source>
        <dbReference type="SAM" id="Phobius"/>
    </source>
</evidence>
<evidence type="ECO:0000256" key="7">
    <source>
        <dbReference type="SAM" id="MobiDB-lite"/>
    </source>
</evidence>
<evidence type="ECO:0000256" key="3">
    <source>
        <dbReference type="ARBA" id="ARBA00022512"/>
    </source>
</evidence>
<feature type="domain" description="Collagen binding" evidence="10">
    <location>
        <begin position="630"/>
        <end position="759"/>
    </location>
</feature>
<dbReference type="InterPro" id="IPR041171">
    <property type="entry name" value="SDR_Ig"/>
</dbReference>
<feature type="domain" description="Collagen binding" evidence="10">
    <location>
        <begin position="774"/>
        <end position="904"/>
    </location>
</feature>
<keyword evidence="8" id="KW-0472">Membrane</keyword>
<gene>
    <name evidence="13" type="ORF">FEZ08_06225</name>
</gene>
<dbReference type="InterPro" id="IPR008456">
    <property type="entry name" value="Collagen-bd_dom"/>
</dbReference>
<dbReference type="Pfam" id="PF05737">
    <property type="entry name" value="Collagen_bind"/>
    <property type="match status" value="4"/>
</dbReference>
<dbReference type="Gene3D" id="2.60.40.740">
    <property type="match status" value="5"/>
</dbReference>
<evidence type="ECO:0000256" key="6">
    <source>
        <dbReference type="ARBA" id="ARBA00023088"/>
    </source>
</evidence>